<feature type="transmembrane region" description="Helical" evidence="2">
    <location>
        <begin position="251"/>
        <end position="270"/>
    </location>
</feature>
<evidence type="ECO:0000259" key="3">
    <source>
        <dbReference type="Pfam" id="PF23598"/>
    </source>
</evidence>
<keyword evidence="2" id="KW-0812">Transmembrane</keyword>
<organism evidence="4">
    <name type="scientific">Oryza punctata</name>
    <name type="common">Red rice</name>
    <dbReference type="NCBI Taxonomy" id="4537"/>
    <lineage>
        <taxon>Eukaryota</taxon>
        <taxon>Viridiplantae</taxon>
        <taxon>Streptophyta</taxon>
        <taxon>Embryophyta</taxon>
        <taxon>Tracheophyta</taxon>
        <taxon>Spermatophyta</taxon>
        <taxon>Magnoliopsida</taxon>
        <taxon>Liliopsida</taxon>
        <taxon>Poales</taxon>
        <taxon>Poaceae</taxon>
        <taxon>BOP clade</taxon>
        <taxon>Oryzoideae</taxon>
        <taxon>Oryzeae</taxon>
        <taxon>Oryzinae</taxon>
        <taxon>Oryza</taxon>
    </lineage>
</organism>
<dbReference type="HOGENOM" id="CLU_684053_0_0_1"/>
<keyword evidence="2" id="KW-1133">Transmembrane helix</keyword>
<evidence type="ECO:0000313" key="4">
    <source>
        <dbReference type="EnsemblPlants" id="OPUNC08G04190.4"/>
    </source>
</evidence>
<dbReference type="EnsemblPlants" id="OPUNC08G04190.4">
    <property type="protein sequence ID" value="OPUNC08G04190.4"/>
    <property type="gene ID" value="OPUNC08G04190"/>
</dbReference>
<name>A0A0E0LRR3_ORYPU</name>
<evidence type="ECO:0000256" key="1">
    <source>
        <dbReference type="ARBA" id="ARBA00022737"/>
    </source>
</evidence>
<dbReference type="Proteomes" id="UP000026962">
    <property type="component" value="Chromosome 8"/>
</dbReference>
<keyword evidence="2" id="KW-0472">Membrane</keyword>
<protein>
    <recommendedName>
        <fullName evidence="3">Disease resistance R13L4/SHOC-2-like LRR domain-containing protein</fullName>
    </recommendedName>
</protein>
<dbReference type="Gramene" id="OPUNC08G04190.4">
    <property type="protein sequence ID" value="OPUNC08G04190.4"/>
    <property type="gene ID" value="OPUNC08G04190"/>
</dbReference>
<feature type="transmembrane region" description="Helical" evidence="2">
    <location>
        <begin position="193"/>
        <end position="215"/>
    </location>
</feature>
<evidence type="ECO:0000256" key="2">
    <source>
        <dbReference type="SAM" id="Phobius"/>
    </source>
</evidence>
<dbReference type="Pfam" id="PF23598">
    <property type="entry name" value="LRR_14"/>
    <property type="match status" value="1"/>
</dbReference>
<feature type="transmembrane region" description="Helical" evidence="2">
    <location>
        <begin position="339"/>
        <end position="363"/>
    </location>
</feature>
<dbReference type="InterPro" id="IPR055414">
    <property type="entry name" value="LRR_R13L4/SHOC2-like"/>
</dbReference>
<evidence type="ECO:0000313" key="5">
    <source>
        <dbReference type="Proteomes" id="UP000026962"/>
    </source>
</evidence>
<feature type="transmembrane region" description="Helical" evidence="2">
    <location>
        <begin position="227"/>
        <end position="245"/>
    </location>
</feature>
<feature type="transmembrane region" description="Helical" evidence="2">
    <location>
        <begin position="163"/>
        <end position="181"/>
    </location>
</feature>
<feature type="transmembrane region" description="Helical" evidence="2">
    <location>
        <begin position="375"/>
        <end position="398"/>
    </location>
</feature>
<keyword evidence="5" id="KW-1185">Reference proteome</keyword>
<reference evidence="4" key="2">
    <citation type="submission" date="2018-05" db="EMBL/GenBank/DDBJ databases">
        <title>OpunRS2 (Oryza punctata Reference Sequence Version 2).</title>
        <authorList>
            <person name="Zhang J."/>
            <person name="Kudrna D."/>
            <person name="Lee S."/>
            <person name="Talag J."/>
            <person name="Welchert J."/>
            <person name="Wing R.A."/>
        </authorList>
    </citation>
    <scope>NUCLEOTIDE SEQUENCE [LARGE SCALE GENOMIC DNA]</scope>
</reference>
<reference evidence="4" key="1">
    <citation type="submission" date="2015-04" db="UniProtKB">
        <authorList>
            <consortium name="EnsemblPlants"/>
        </authorList>
    </citation>
    <scope>IDENTIFICATION</scope>
</reference>
<proteinExistence type="predicted"/>
<dbReference type="AlphaFoldDB" id="A0A0E0LRR3"/>
<sequence length="403" mass="44085">MSNKRSLMPNLESLKFSVDVRALQDANVLGFEKLLSLAHLGRTSLQIVEAEICCTKMHATDVEKAEVVLANAAAIHPNHPTLKTTKKHVGFMLSSDKESDRAWGRWIAWYGGGGGRMEMDGAGGTTVIIRRDTDLQQPTRSNQYFEEEKTLQMISEQKKMDKLITTVFGIAATVGIAIFAVPPGSNTPLVNRLLVISTLISITISMAATVMVVVLLDTLACRWLRRVLVFTSCGSLWLVATLFLVGLNRSLVVAIPVALVVFFAAGRWPFSCLFSSSARREAGGLTTTIVHHGKKHTIKDVIFKKISKIFISTGFVGVFFGTNFTDYMAKASIVPGDVIYIWISIYLDFTIGLFLTASIATGLDALTDDYATTLYYIAAALLTVAFLLVMVVNCLRLVSQLST</sequence>
<accession>A0A0E0LRR3</accession>
<feature type="domain" description="Disease resistance R13L4/SHOC-2-like LRR" evidence="3">
    <location>
        <begin position="5"/>
        <end position="82"/>
    </location>
</feature>
<keyword evidence="1" id="KW-0677">Repeat</keyword>